<keyword evidence="1" id="KW-0175">Coiled coil</keyword>
<dbReference type="EMBL" id="RYFG02000101">
    <property type="protein sequence ID" value="TRW93287.1"/>
    <property type="molecule type" value="Genomic_DNA"/>
</dbReference>
<name>A0ABY3C9X0_9GAMM</name>
<protein>
    <recommendedName>
        <fullName evidence="6">Porin</fullName>
    </recommendedName>
</protein>
<feature type="chain" id="PRO_5045699877" description="Porin" evidence="3">
    <location>
        <begin position="36"/>
        <end position="506"/>
    </location>
</feature>
<organism evidence="4 5">
    <name type="scientific">Candidatus Methylobacter oryzae</name>
    <dbReference type="NCBI Taxonomy" id="2497749"/>
    <lineage>
        <taxon>Bacteria</taxon>
        <taxon>Pseudomonadati</taxon>
        <taxon>Pseudomonadota</taxon>
        <taxon>Gammaproteobacteria</taxon>
        <taxon>Methylococcales</taxon>
        <taxon>Methylococcaceae</taxon>
        <taxon>Methylobacter</taxon>
    </lineage>
</organism>
<dbReference type="InterPro" id="IPR023614">
    <property type="entry name" value="Porin_dom_sf"/>
</dbReference>
<evidence type="ECO:0000256" key="2">
    <source>
        <dbReference type="SAM" id="MobiDB-lite"/>
    </source>
</evidence>
<feature type="region of interest" description="Disordered" evidence="2">
    <location>
        <begin position="262"/>
        <end position="285"/>
    </location>
</feature>
<keyword evidence="5" id="KW-1185">Reference proteome</keyword>
<evidence type="ECO:0000313" key="5">
    <source>
        <dbReference type="Proteomes" id="UP000733744"/>
    </source>
</evidence>
<evidence type="ECO:0000256" key="3">
    <source>
        <dbReference type="SAM" id="SignalP"/>
    </source>
</evidence>
<dbReference type="Pfam" id="PF07396">
    <property type="entry name" value="Porin_O_P"/>
    <property type="match status" value="1"/>
</dbReference>
<feature type="compositionally biased region" description="Low complexity" evidence="2">
    <location>
        <begin position="264"/>
        <end position="277"/>
    </location>
</feature>
<evidence type="ECO:0008006" key="6">
    <source>
        <dbReference type="Google" id="ProtNLM"/>
    </source>
</evidence>
<gene>
    <name evidence="4" type="ORF">EKO24_012600</name>
</gene>
<accession>A0ABY3C9X0</accession>
<sequence>MVRIYLRVQTMKHFKRTALASVINLALFGIPDAHADTEALERRIRELESRLEKLDRAGALSAKPAAAAPEVEKLSRKVNTLERKLELQDEVTTGALQKLPVFDAGADGFKITSSDKKHQVRIRGAAQTDGRFYVEDNGFKGTDKFQLKQARIWIEGYFFKDIYYKIMPDFAAGSNILPDAYLDYAYHPAVNLLVGKFKPSISLERLQGDSDGTFLERAFPTYLASNRDVGIQIHGAFAKPGFKAETVAGPIDTKNTFTYQIGVTNGSGDDGSPNNDSPDTDDNKEVNGRLFAHPFHHTGYSWLEGLGLGVAGSFGNPDKQALKAQATPLGRSTYLDYTKVNTGFAAPTSDGATYRIYPQAYWFAGPFGAIGEYVVSSQHLVSGKTDIQQKNTAWQILASYVLTGEDNSFAGVKPIRNFDPLKGNWGALQLAARYSELDVDDATFKIIDPNQSASKAKAWTVGANWYLNSNAVIRADYENVSFDGGAARGRDLANEQVFATRFQLAF</sequence>
<feature type="coiled-coil region" evidence="1">
    <location>
        <begin position="30"/>
        <end position="91"/>
    </location>
</feature>
<dbReference type="Gene3D" id="2.40.160.10">
    <property type="entry name" value="Porin"/>
    <property type="match status" value="1"/>
</dbReference>
<dbReference type="Proteomes" id="UP000733744">
    <property type="component" value="Unassembled WGS sequence"/>
</dbReference>
<reference evidence="4 5" key="1">
    <citation type="journal article" date="2019" name="Antonie Van Leeuwenhoek">
        <title>Description of 'Ca. Methylobacter oryzae' KRF1, a novel species from the environmentally important Methylobacter clade 2.</title>
        <authorList>
            <person name="Khatri K."/>
            <person name="Mohite J.A."/>
            <person name="Pandit P.S."/>
            <person name="Bahulikar R."/>
            <person name="Rahalkar M.C."/>
        </authorList>
    </citation>
    <scope>NUCLEOTIDE SEQUENCE [LARGE SCALE GENOMIC DNA]</scope>
    <source>
        <strain evidence="4 5">KRF1</strain>
    </source>
</reference>
<keyword evidence="3" id="KW-0732">Signal</keyword>
<proteinExistence type="predicted"/>
<dbReference type="InterPro" id="IPR010870">
    <property type="entry name" value="Porin_O/P"/>
</dbReference>
<dbReference type="SUPFAM" id="SSF56935">
    <property type="entry name" value="Porins"/>
    <property type="match status" value="1"/>
</dbReference>
<comment type="caution">
    <text evidence="4">The sequence shown here is derived from an EMBL/GenBank/DDBJ whole genome shotgun (WGS) entry which is preliminary data.</text>
</comment>
<evidence type="ECO:0000256" key="1">
    <source>
        <dbReference type="SAM" id="Coils"/>
    </source>
</evidence>
<feature type="signal peptide" evidence="3">
    <location>
        <begin position="1"/>
        <end position="35"/>
    </location>
</feature>
<evidence type="ECO:0000313" key="4">
    <source>
        <dbReference type="EMBL" id="TRW93287.1"/>
    </source>
</evidence>